<dbReference type="SMART" id="SM00060">
    <property type="entry name" value="FN3"/>
    <property type="match status" value="6"/>
</dbReference>
<dbReference type="Gene3D" id="2.60.40.10">
    <property type="entry name" value="Immunoglobulins"/>
    <property type="match status" value="3"/>
</dbReference>
<feature type="chain" id="PRO_5002536364" evidence="3">
    <location>
        <begin position="32"/>
        <end position="1166"/>
    </location>
</feature>
<dbReference type="InterPro" id="IPR003961">
    <property type="entry name" value="FN3_dom"/>
</dbReference>
<keyword evidence="1" id="KW-0393">Immunoglobulin domain</keyword>
<keyword evidence="2" id="KW-1133">Transmembrane helix</keyword>
<feature type="signal peptide" evidence="3">
    <location>
        <begin position="1"/>
        <end position="31"/>
    </location>
</feature>
<dbReference type="CDD" id="cd00146">
    <property type="entry name" value="PKD"/>
    <property type="match status" value="1"/>
</dbReference>
<gene>
    <name evidence="6" type="ORF">UV58_C0004G0058</name>
</gene>
<feature type="domain" description="Fibronectin type-III" evidence="5">
    <location>
        <begin position="351"/>
        <end position="448"/>
    </location>
</feature>
<dbReference type="EMBL" id="LCFA01000004">
    <property type="protein sequence ID" value="KKS82885.1"/>
    <property type="molecule type" value="Genomic_DNA"/>
</dbReference>
<dbReference type="PROSITE" id="PS50093">
    <property type="entry name" value="PKD"/>
    <property type="match status" value="1"/>
</dbReference>
<name>A0A0G1CB41_9BACT</name>
<dbReference type="CDD" id="cd00063">
    <property type="entry name" value="FN3"/>
    <property type="match status" value="1"/>
</dbReference>
<dbReference type="PATRIC" id="fig|1619011.3.peg.211"/>
<dbReference type="Proteomes" id="UP000034810">
    <property type="component" value="Unassembled WGS sequence"/>
</dbReference>
<evidence type="ECO:0000259" key="5">
    <source>
        <dbReference type="PROSITE" id="PS50853"/>
    </source>
</evidence>
<keyword evidence="2" id="KW-0812">Transmembrane</keyword>
<evidence type="ECO:0000256" key="3">
    <source>
        <dbReference type="SAM" id="SignalP"/>
    </source>
</evidence>
<reference evidence="6 7" key="1">
    <citation type="journal article" date="2015" name="Nature">
        <title>rRNA introns, odd ribosomes, and small enigmatic genomes across a large radiation of phyla.</title>
        <authorList>
            <person name="Brown C.T."/>
            <person name="Hug L.A."/>
            <person name="Thomas B.C."/>
            <person name="Sharon I."/>
            <person name="Castelle C.J."/>
            <person name="Singh A."/>
            <person name="Wilkins M.J."/>
            <person name="Williams K.H."/>
            <person name="Banfield J.F."/>
        </authorList>
    </citation>
    <scope>NUCLEOTIDE SEQUENCE [LARGE SCALE GENOMIC DNA]</scope>
</reference>
<evidence type="ECO:0000256" key="2">
    <source>
        <dbReference type="SAM" id="Phobius"/>
    </source>
</evidence>
<dbReference type="PANTHER" id="PTHR14340">
    <property type="entry name" value="MICROFIBRIL-ASSOCIATED GLYCOPROTEIN 3"/>
    <property type="match status" value="1"/>
</dbReference>
<dbReference type="PANTHER" id="PTHR14340:SF9">
    <property type="entry name" value="FIBRONECTIN TYPE-III DOMAIN-CONTAINING PROTEIN"/>
    <property type="match status" value="1"/>
</dbReference>
<feature type="domain" description="Fibronectin type-III" evidence="5">
    <location>
        <begin position="454"/>
        <end position="552"/>
    </location>
</feature>
<evidence type="ECO:0000313" key="6">
    <source>
        <dbReference type="EMBL" id="KKS82885.1"/>
    </source>
</evidence>
<keyword evidence="2" id="KW-0472">Membrane</keyword>
<dbReference type="AlphaFoldDB" id="A0A0G1CB41"/>
<evidence type="ECO:0000313" key="7">
    <source>
        <dbReference type="Proteomes" id="UP000034810"/>
    </source>
</evidence>
<dbReference type="InterPro" id="IPR013783">
    <property type="entry name" value="Ig-like_fold"/>
</dbReference>
<sequence>MLKHVFSNKTLKAVGLAGILLTSLIPSASFATGQASFSSSGAFLVGDHTHFPGSDNWVTSLSNMQPGNEVRLLFTFLNTSSVTAIAAQSRFTAATNGNTITITGTIWAQNAPEVSNSVTISAAPGYTISLSQMSASFGGVGDVLPGSSNIEYYATGLYTITGQSSPPAPTANLWAEYPEGTTVTQVPKGTAVIMKWNSTNADNCSVLAGAGFNTGGATSGSDIVSPLAGTTTFSIHCTGAGGSVQKNYTVTVIETSSLTCFLSVNPSSGNSPLSAFLSASASGGNGGYSYKFNFGDGDIGSFSSQSSVQHIYTVSQSRTFSPAVTVKDSSGTTCDASSFVSVNYQQQQGNAPLVTTNSATNVGQTYATLNGSVNPNGASASYWFEYGQNYSLGSATQSQSTGSGNSSQNASAYISGLSLNTTYYFRIVAQNQYGSAQGSILSFTTGGGGGGGSAPAVNTNSATNVGQSYATLNGQVNPNGISTSYWFEYGQTTSFGNTSQSQSAGSGNSFQNISYSLSNLISNTTYYFRAVGQNQYGVSYGSTLSFTTTGGGGGGGSAPAVNTNSATNVGQTYATLNGSVNPNGASASYWFEYGTTTGLGNTTQSQSAGSGSSSQNISYAISNLVSNTTYYFRVVAQNQYGTAQGSILSFTTTGGGGGGGSTPLVITNPASNTGQNYATLNGSVNPNNTATSYWFEYGTTMSLGNTSAAQNLGSGNSYVSVSYPLSNLIQNTTYYFRVVAQNQYGTAQGSVLSFNTYGGGGGCTYGNAPYVQTYSASNTYQNSATLNGWVSSSGSNAYAWFEYGVNTNSLSYTTNSRYVGGNSSFSESVSNLVSGTTYYFRLVARNDCGTNYGNVLSFSSGGSSYGQIPLVITNSATLIYQNSALLNGQVSPNGGLTDAWFEYGTTTNLGSKTNSQPLGSSNNYLNYSAAVTGLSANTTYYFRAVGQNQYGTGYGNILNFRTSGGGVIIPTTPTIIERPIVVSGGGTSCIILVPALDVSMLSGGQEFTYTVTYRNGCNYNISNAFLKIILPTEVEFISTNYPFFNRDANGISYNLGAVAANYQSAVSIRGLVKDTVKKGDSIIFSAVLNFNDAVGRFQSISAYLTAVVASEQTLTASVFDAFAGLLGNWIFDLLLVVIVLFLVWWIFFKKKEEEERIDVASSEVIM</sequence>
<dbReference type="InterPro" id="IPR035986">
    <property type="entry name" value="PKD_dom_sf"/>
</dbReference>
<accession>A0A0G1CB41</accession>
<proteinExistence type="predicted"/>
<dbReference type="SUPFAM" id="SSF49265">
    <property type="entry name" value="Fibronectin type III"/>
    <property type="match status" value="4"/>
</dbReference>
<dbReference type="InterPro" id="IPR036116">
    <property type="entry name" value="FN3_sf"/>
</dbReference>
<protein>
    <submittedName>
        <fullName evidence="6">Conserved repeat domain protein</fullName>
    </submittedName>
</protein>
<feature type="transmembrane region" description="Helical" evidence="2">
    <location>
        <begin position="1129"/>
        <end position="1148"/>
    </location>
</feature>
<keyword evidence="3" id="KW-0732">Signal</keyword>
<feature type="domain" description="Fibronectin type-III" evidence="5">
    <location>
        <begin position="558"/>
        <end position="656"/>
    </location>
</feature>
<evidence type="ECO:0000259" key="4">
    <source>
        <dbReference type="PROSITE" id="PS50093"/>
    </source>
</evidence>
<evidence type="ECO:0000256" key="1">
    <source>
        <dbReference type="ARBA" id="ARBA00023319"/>
    </source>
</evidence>
<dbReference type="InterPro" id="IPR000601">
    <property type="entry name" value="PKD_dom"/>
</dbReference>
<dbReference type="PROSITE" id="PS50853">
    <property type="entry name" value="FN3"/>
    <property type="match status" value="3"/>
</dbReference>
<feature type="domain" description="PKD" evidence="4">
    <location>
        <begin position="265"/>
        <end position="342"/>
    </location>
</feature>
<dbReference type="SUPFAM" id="SSF49299">
    <property type="entry name" value="PKD domain"/>
    <property type="match status" value="1"/>
</dbReference>
<comment type="caution">
    <text evidence="6">The sequence shown here is derived from an EMBL/GenBank/DDBJ whole genome shotgun (WGS) entry which is preliminary data.</text>
</comment>
<organism evidence="6 7">
    <name type="scientific">Candidatus Wolfebacteria bacterium GW2011_GWC1_43_10</name>
    <dbReference type="NCBI Taxonomy" id="1619011"/>
    <lineage>
        <taxon>Bacteria</taxon>
        <taxon>Candidatus Wolfeibacteriota</taxon>
    </lineage>
</organism>